<proteinExistence type="predicted"/>
<organism evidence="1 2">
    <name type="scientific">Diploptera punctata</name>
    <name type="common">Pacific beetle cockroach</name>
    <dbReference type="NCBI Taxonomy" id="6984"/>
    <lineage>
        <taxon>Eukaryota</taxon>
        <taxon>Metazoa</taxon>
        <taxon>Ecdysozoa</taxon>
        <taxon>Arthropoda</taxon>
        <taxon>Hexapoda</taxon>
        <taxon>Insecta</taxon>
        <taxon>Pterygota</taxon>
        <taxon>Neoptera</taxon>
        <taxon>Polyneoptera</taxon>
        <taxon>Dictyoptera</taxon>
        <taxon>Blattodea</taxon>
        <taxon>Blaberoidea</taxon>
        <taxon>Blaberidae</taxon>
        <taxon>Diplopterinae</taxon>
        <taxon>Diploptera</taxon>
    </lineage>
</organism>
<accession>A0AAD8ELT9</accession>
<gene>
    <name evidence="1" type="ORF">L9F63_013346</name>
</gene>
<evidence type="ECO:0000313" key="2">
    <source>
        <dbReference type="Proteomes" id="UP001233999"/>
    </source>
</evidence>
<dbReference type="AlphaFoldDB" id="A0AAD8ELT9"/>
<feature type="non-terminal residue" evidence="1">
    <location>
        <position position="1"/>
    </location>
</feature>
<feature type="non-terminal residue" evidence="1">
    <location>
        <position position="50"/>
    </location>
</feature>
<protein>
    <submittedName>
        <fullName evidence="1">Uncharacterized protein</fullName>
    </submittedName>
</protein>
<sequence>GAHATVRGWHRLNCLPSFSKKNSTCWSISRPGNLLSSPSRCFLYFNSEIK</sequence>
<keyword evidence="2" id="KW-1185">Reference proteome</keyword>
<reference evidence="1" key="1">
    <citation type="journal article" date="2023" name="IScience">
        <title>Live-bearing cockroach genome reveals convergent evolutionary mechanisms linked to viviparity in insects and beyond.</title>
        <authorList>
            <person name="Fouks B."/>
            <person name="Harrison M.C."/>
            <person name="Mikhailova A.A."/>
            <person name="Marchal E."/>
            <person name="English S."/>
            <person name="Carruthers M."/>
            <person name="Jennings E.C."/>
            <person name="Chiamaka E.L."/>
            <person name="Frigard R.A."/>
            <person name="Pippel M."/>
            <person name="Attardo G.M."/>
            <person name="Benoit J.B."/>
            <person name="Bornberg-Bauer E."/>
            <person name="Tobe S.S."/>
        </authorList>
    </citation>
    <scope>NUCLEOTIDE SEQUENCE</scope>
    <source>
        <strain evidence="1">Stay&amp;Tobe</strain>
    </source>
</reference>
<dbReference type="EMBL" id="JASPKZ010002337">
    <property type="protein sequence ID" value="KAJ9595435.1"/>
    <property type="molecule type" value="Genomic_DNA"/>
</dbReference>
<evidence type="ECO:0000313" key="1">
    <source>
        <dbReference type="EMBL" id="KAJ9595435.1"/>
    </source>
</evidence>
<reference evidence="1" key="2">
    <citation type="submission" date="2023-05" db="EMBL/GenBank/DDBJ databases">
        <authorList>
            <person name="Fouks B."/>
        </authorList>
    </citation>
    <scope>NUCLEOTIDE SEQUENCE</scope>
    <source>
        <strain evidence="1">Stay&amp;Tobe</strain>
        <tissue evidence="1">Testes</tissue>
    </source>
</reference>
<name>A0AAD8ELT9_DIPPU</name>
<comment type="caution">
    <text evidence="1">The sequence shown here is derived from an EMBL/GenBank/DDBJ whole genome shotgun (WGS) entry which is preliminary data.</text>
</comment>
<dbReference type="Proteomes" id="UP001233999">
    <property type="component" value="Unassembled WGS sequence"/>
</dbReference>